<evidence type="ECO:0000256" key="4">
    <source>
        <dbReference type="ARBA" id="ARBA00022692"/>
    </source>
</evidence>
<dbReference type="AlphaFoldDB" id="A0A5P3MQK9"/>
<evidence type="ECO:0000313" key="10">
    <source>
        <dbReference type="EMBL" id="QEY23720.1"/>
    </source>
</evidence>
<dbReference type="Pfam" id="PF04999">
    <property type="entry name" value="FtsL"/>
    <property type="match status" value="1"/>
</dbReference>
<comment type="subunit">
    <text evidence="8">Part of a complex composed of FtsB, FtsL and FtsQ.</text>
</comment>
<evidence type="ECO:0000256" key="1">
    <source>
        <dbReference type="ARBA" id="ARBA00004401"/>
    </source>
</evidence>
<evidence type="ECO:0000256" key="8">
    <source>
        <dbReference type="HAMAP-Rule" id="MF_00910"/>
    </source>
</evidence>
<dbReference type="GO" id="GO:0032153">
    <property type="term" value="C:cell division site"/>
    <property type="evidence" value="ECO:0007669"/>
    <property type="project" value="UniProtKB-UniRule"/>
</dbReference>
<sequence length="87" mass="9967">MTKLNIILLLAAFVSGFFVVTVQNQSRQHFIELDKAQKQEIKLEEDFSRLKLEQARLANHKLIKVAAEKQKLKPPAAHNTVMVERGK</sequence>
<dbReference type="RefSeq" id="WP_123795109.1">
    <property type="nucleotide sequence ID" value="NZ_CP031699.1"/>
</dbReference>
<comment type="function">
    <text evidence="8">Essential cell division protein. May link together the upstream cell division proteins, which are predominantly cytoplasmic, with the downstream cell division proteins, which are predominantly periplasmic.</text>
</comment>
<name>A0A5P3MQK9_NEIAN</name>
<keyword evidence="4 8" id="KW-0812">Transmembrane</keyword>
<evidence type="ECO:0000256" key="7">
    <source>
        <dbReference type="ARBA" id="ARBA00023306"/>
    </source>
</evidence>
<keyword evidence="5 8" id="KW-1133">Transmembrane helix</keyword>
<dbReference type="GO" id="GO:0043093">
    <property type="term" value="P:FtsZ-dependent cytokinesis"/>
    <property type="evidence" value="ECO:0007669"/>
    <property type="project" value="UniProtKB-UniRule"/>
</dbReference>
<keyword evidence="11" id="KW-1185">Reference proteome</keyword>
<gene>
    <name evidence="8 10" type="primary">ftsL</name>
    <name evidence="10" type="ORF">D0T90_03695</name>
</gene>
<dbReference type="HAMAP" id="MF_00910">
    <property type="entry name" value="FtsL"/>
    <property type="match status" value="1"/>
</dbReference>
<evidence type="ECO:0000256" key="9">
    <source>
        <dbReference type="NCBIfam" id="TIGR02209"/>
    </source>
</evidence>
<keyword evidence="7 8" id="KW-0131">Cell cycle</keyword>
<reference evidence="10 11" key="1">
    <citation type="submission" date="2018-08" db="EMBL/GenBank/DDBJ databases">
        <title>Neisseria animalis ATCC 49930 complete genome.</title>
        <authorList>
            <person name="Veseli I.A."/>
            <person name="Mascarenhas dos Santos A.C."/>
            <person name="Buttler R."/>
            <person name="Pombert J.-F."/>
        </authorList>
    </citation>
    <scope>NUCLEOTIDE SEQUENCE [LARGE SCALE GENOMIC DNA]</scope>
    <source>
        <strain evidence="10 11">ATCC 49930</strain>
    </source>
</reference>
<evidence type="ECO:0000256" key="6">
    <source>
        <dbReference type="ARBA" id="ARBA00023136"/>
    </source>
</evidence>
<dbReference type="Proteomes" id="UP000325536">
    <property type="component" value="Chromosome"/>
</dbReference>
<evidence type="ECO:0000256" key="2">
    <source>
        <dbReference type="ARBA" id="ARBA00022475"/>
    </source>
</evidence>
<protein>
    <recommendedName>
        <fullName evidence="8 9">Cell division protein FtsL</fullName>
    </recommendedName>
</protein>
<dbReference type="OrthoDB" id="8613384at2"/>
<evidence type="ECO:0000313" key="11">
    <source>
        <dbReference type="Proteomes" id="UP000325536"/>
    </source>
</evidence>
<dbReference type="KEGG" id="naq:D0T90_03695"/>
<proteinExistence type="inferred from homology"/>
<accession>A0A5P3MQK9</accession>
<keyword evidence="3 8" id="KW-0132">Cell division</keyword>
<evidence type="ECO:0000256" key="3">
    <source>
        <dbReference type="ARBA" id="ARBA00022618"/>
    </source>
</evidence>
<dbReference type="EMBL" id="CP031699">
    <property type="protein sequence ID" value="QEY23720.1"/>
    <property type="molecule type" value="Genomic_DNA"/>
</dbReference>
<dbReference type="InterPro" id="IPR011922">
    <property type="entry name" value="Cell_div_FtsL"/>
</dbReference>
<evidence type="ECO:0000256" key="5">
    <source>
        <dbReference type="ARBA" id="ARBA00022989"/>
    </source>
</evidence>
<keyword evidence="2 8" id="KW-1003">Cell membrane</keyword>
<comment type="subcellular location">
    <subcellularLocation>
        <location evidence="8">Cell inner membrane</location>
        <topology evidence="8">Single-pass type II membrane protein</topology>
    </subcellularLocation>
    <subcellularLocation>
        <location evidence="1">Cell membrane</location>
        <topology evidence="1">Single-pass type II membrane protein</topology>
    </subcellularLocation>
    <text evidence="8">Localizes to the division septum where it forms a ring structure.</text>
</comment>
<comment type="similarity">
    <text evidence="8">Belongs to the FtsL family.</text>
</comment>
<dbReference type="GO" id="GO:0005886">
    <property type="term" value="C:plasma membrane"/>
    <property type="evidence" value="ECO:0007669"/>
    <property type="project" value="UniProtKB-SubCell"/>
</dbReference>
<organism evidence="10 11">
    <name type="scientific">Neisseria animalis</name>
    <dbReference type="NCBI Taxonomy" id="492"/>
    <lineage>
        <taxon>Bacteria</taxon>
        <taxon>Pseudomonadati</taxon>
        <taxon>Pseudomonadota</taxon>
        <taxon>Betaproteobacteria</taxon>
        <taxon>Neisseriales</taxon>
        <taxon>Neisseriaceae</taxon>
        <taxon>Neisseria</taxon>
    </lineage>
</organism>
<keyword evidence="8" id="KW-0997">Cell inner membrane</keyword>
<keyword evidence="6 8" id="KW-0472">Membrane</keyword>
<dbReference type="NCBIfam" id="TIGR02209">
    <property type="entry name" value="ftsL_broad"/>
    <property type="match status" value="1"/>
</dbReference>